<feature type="domain" description="GGDEF" evidence="3">
    <location>
        <begin position="154"/>
        <end position="284"/>
    </location>
</feature>
<dbReference type="CDD" id="cd01949">
    <property type="entry name" value="GGDEF"/>
    <property type="match status" value="1"/>
</dbReference>
<protein>
    <submittedName>
        <fullName evidence="4">EAL domain-containing protein</fullName>
    </submittedName>
</protein>
<organism evidence="4 5">
    <name type="scientific">Paenibacillus lignilyticus</name>
    <dbReference type="NCBI Taxonomy" id="1172615"/>
    <lineage>
        <taxon>Bacteria</taxon>
        <taxon>Bacillati</taxon>
        <taxon>Bacillota</taxon>
        <taxon>Bacilli</taxon>
        <taxon>Bacillales</taxon>
        <taxon>Paenibacillaceae</taxon>
        <taxon>Paenibacillus</taxon>
    </lineage>
</organism>
<dbReference type="CDD" id="cd01948">
    <property type="entry name" value="EAL"/>
    <property type="match status" value="1"/>
</dbReference>
<dbReference type="PROSITE" id="PS50887">
    <property type="entry name" value="GGDEF"/>
    <property type="match status" value="1"/>
</dbReference>
<sequence length="539" mass="61028">MSPHEFHLQIGRMLDEIADGVFIMKVENLELTYYYVNKAATRMTGIEMSDAGQTFFERNSPAMADYLYKKYVRVVMERTDIRYEDGVVMPNGTMSGESMLSPIFGESGEVEYVICLTRDITERKNYENLLFHYAYHDDRTKLYNRRFLMEKMMSAEALFLLDLDYFKNINDTFGHDAGDAVLVEVATRLSVAFKADYTLVRLGGDEFIAAAGTRVEQPESMAFVIMELFRAPFRINDQQIKLNCSIGIALKQGHEDIQTLLKQADIALYKAKGAGRKSFHVYEATSRYDHVENFIHELALSSAIELEEFELHYQLIYSPQQQCVVGAEALLRWNRANIGMVQPAEFIPITEQTGLIVPIGYWVIRKACQDWHQLVEGYGEDIRVSVNISSVQLSEPDFVDRIIEILEQENVPPHAIELELTESTVISDSQGVRQTLSRLGAVGFSIALDDFGTGYSSLSMLTLLPIDTLKIDRSFIREMNESVLSAMLVMAGALRMKVIAEGVEDAGQYEMLRAMNCWGIQGYYINKPVALAALQQVPV</sequence>
<dbReference type="SUPFAM" id="SSF55073">
    <property type="entry name" value="Nucleotide cyclase"/>
    <property type="match status" value="1"/>
</dbReference>
<dbReference type="Proteomes" id="UP000673394">
    <property type="component" value="Unassembled WGS sequence"/>
</dbReference>
<dbReference type="SMART" id="SM00052">
    <property type="entry name" value="EAL"/>
    <property type="match status" value="1"/>
</dbReference>
<dbReference type="InterPro" id="IPR043128">
    <property type="entry name" value="Rev_trsase/Diguanyl_cyclase"/>
</dbReference>
<dbReference type="InterPro" id="IPR001633">
    <property type="entry name" value="EAL_dom"/>
</dbReference>
<reference evidence="4 5" key="1">
    <citation type="submission" date="2021-04" db="EMBL/GenBank/DDBJ databases">
        <title>Paenibacillus sp. DLE-14 whole genome sequence.</title>
        <authorList>
            <person name="Ham Y.J."/>
        </authorList>
    </citation>
    <scope>NUCLEOTIDE SEQUENCE [LARGE SCALE GENOMIC DNA]</scope>
    <source>
        <strain evidence="4 5">DLE-14</strain>
    </source>
</reference>
<dbReference type="Pfam" id="PF00990">
    <property type="entry name" value="GGDEF"/>
    <property type="match status" value="1"/>
</dbReference>
<dbReference type="NCBIfam" id="TIGR00254">
    <property type="entry name" value="GGDEF"/>
    <property type="match status" value="1"/>
</dbReference>
<feature type="domain" description="EAL" evidence="2">
    <location>
        <begin position="293"/>
        <end position="539"/>
    </location>
</feature>
<dbReference type="EMBL" id="JAGKSP010000007">
    <property type="protein sequence ID" value="MBP3964627.1"/>
    <property type="molecule type" value="Genomic_DNA"/>
</dbReference>
<evidence type="ECO:0000313" key="5">
    <source>
        <dbReference type="Proteomes" id="UP000673394"/>
    </source>
</evidence>
<dbReference type="Gene3D" id="3.20.20.450">
    <property type="entry name" value="EAL domain"/>
    <property type="match status" value="1"/>
</dbReference>
<dbReference type="RefSeq" id="WP_210660312.1">
    <property type="nucleotide sequence ID" value="NZ_JAGKSP010000007.1"/>
</dbReference>
<dbReference type="Pfam" id="PF08448">
    <property type="entry name" value="PAS_4"/>
    <property type="match status" value="1"/>
</dbReference>
<comment type="caution">
    <text evidence="4">The sequence shown here is derived from an EMBL/GenBank/DDBJ whole genome shotgun (WGS) entry which is preliminary data.</text>
</comment>
<dbReference type="InterPro" id="IPR052155">
    <property type="entry name" value="Biofilm_reg_signaling"/>
</dbReference>
<dbReference type="PANTHER" id="PTHR44757:SF2">
    <property type="entry name" value="BIOFILM ARCHITECTURE MAINTENANCE PROTEIN MBAA"/>
    <property type="match status" value="1"/>
</dbReference>
<evidence type="ECO:0000259" key="3">
    <source>
        <dbReference type="PROSITE" id="PS50887"/>
    </source>
</evidence>
<gene>
    <name evidence="4" type="ORF">I8J30_18055</name>
</gene>
<dbReference type="InterPro" id="IPR013656">
    <property type="entry name" value="PAS_4"/>
</dbReference>
<evidence type="ECO:0000313" key="4">
    <source>
        <dbReference type="EMBL" id="MBP3964627.1"/>
    </source>
</evidence>
<keyword evidence="5" id="KW-1185">Reference proteome</keyword>
<dbReference type="PANTHER" id="PTHR44757">
    <property type="entry name" value="DIGUANYLATE CYCLASE DGCP"/>
    <property type="match status" value="1"/>
</dbReference>
<dbReference type="Pfam" id="PF00563">
    <property type="entry name" value="EAL"/>
    <property type="match status" value="1"/>
</dbReference>
<accession>A0ABS5CFN1</accession>
<dbReference type="PROSITE" id="PS50883">
    <property type="entry name" value="EAL"/>
    <property type="match status" value="1"/>
</dbReference>
<dbReference type="Gene3D" id="3.30.450.20">
    <property type="entry name" value="PAS domain"/>
    <property type="match status" value="1"/>
</dbReference>
<dbReference type="SUPFAM" id="SSF55785">
    <property type="entry name" value="PYP-like sensor domain (PAS domain)"/>
    <property type="match status" value="1"/>
</dbReference>
<evidence type="ECO:0000259" key="1">
    <source>
        <dbReference type="PROSITE" id="PS50113"/>
    </source>
</evidence>
<dbReference type="InterPro" id="IPR000700">
    <property type="entry name" value="PAS-assoc_C"/>
</dbReference>
<proteinExistence type="predicted"/>
<dbReference type="InterPro" id="IPR000014">
    <property type="entry name" value="PAS"/>
</dbReference>
<dbReference type="InterPro" id="IPR000160">
    <property type="entry name" value="GGDEF_dom"/>
</dbReference>
<dbReference type="InterPro" id="IPR029787">
    <property type="entry name" value="Nucleotide_cyclase"/>
</dbReference>
<dbReference type="PROSITE" id="PS50113">
    <property type="entry name" value="PAC"/>
    <property type="match status" value="1"/>
</dbReference>
<dbReference type="NCBIfam" id="TIGR00229">
    <property type="entry name" value="sensory_box"/>
    <property type="match status" value="1"/>
</dbReference>
<dbReference type="InterPro" id="IPR035965">
    <property type="entry name" value="PAS-like_dom_sf"/>
</dbReference>
<name>A0ABS5CFN1_9BACL</name>
<dbReference type="Gene3D" id="3.30.70.270">
    <property type="match status" value="1"/>
</dbReference>
<dbReference type="SUPFAM" id="SSF141868">
    <property type="entry name" value="EAL domain-like"/>
    <property type="match status" value="1"/>
</dbReference>
<dbReference type="InterPro" id="IPR035919">
    <property type="entry name" value="EAL_sf"/>
</dbReference>
<evidence type="ECO:0000259" key="2">
    <source>
        <dbReference type="PROSITE" id="PS50883"/>
    </source>
</evidence>
<feature type="domain" description="PAC" evidence="1">
    <location>
        <begin position="77"/>
        <end position="132"/>
    </location>
</feature>
<dbReference type="SMART" id="SM00267">
    <property type="entry name" value="GGDEF"/>
    <property type="match status" value="1"/>
</dbReference>